<name>A0A5P8PQZ2_9CAUD</name>
<proteinExistence type="predicted"/>
<accession>A0A5P8PQZ2</accession>
<keyword evidence="3" id="KW-1185">Reference proteome</keyword>
<sequence length="60" mass="6588">MRIVYWLCGIVAAVCMAFTVVSALVLVFQVVAIIAAFIGLCWAIVYAARAFNKLKKKPPE</sequence>
<keyword evidence="1" id="KW-0812">Transmembrane</keyword>
<protein>
    <submittedName>
        <fullName evidence="2">Uncharacterized protein</fullName>
    </submittedName>
</protein>
<evidence type="ECO:0000313" key="3">
    <source>
        <dbReference type="Proteomes" id="UP000326537"/>
    </source>
</evidence>
<keyword evidence="1" id="KW-0472">Membrane</keyword>
<feature type="transmembrane region" description="Helical" evidence="1">
    <location>
        <begin position="27"/>
        <end position="48"/>
    </location>
</feature>
<dbReference type="EMBL" id="MN508356">
    <property type="protein sequence ID" value="QFR59704.1"/>
    <property type="molecule type" value="Genomic_DNA"/>
</dbReference>
<reference evidence="2 3" key="1">
    <citation type="submission" date="2019-09" db="EMBL/GenBank/DDBJ databases">
        <title>The characteristics and genome analysis of VB_ApiP_XC38, a novel N4-like phage Infecting Acinetobacter pittii.</title>
        <authorList>
            <person name="Cheng M."/>
        </authorList>
    </citation>
    <scope>NUCLEOTIDE SEQUENCE [LARGE SCALE GENOMIC DNA]</scope>
</reference>
<gene>
    <name evidence="2" type="ORF">VBApiPXC38_17</name>
</gene>
<keyword evidence="1" id="KW-1133">Transmembrane helix</keyword>
<dbReference type="Proteomes" id="UP000326537">
    <property type="component" value="Segment"/>
</dbReference>
<evidence type="ECO:0000256" key="1">
    <source>
        <dbReference type="SAM" id="Phobius"/>
    </source>
</evidence>
<evidence type="ECO:0000313" key="2">
    <source>
        <dbReference type="EMBL" id="QFR59704.1"/>
    </source>
</evidence>
<organism evidence="2 3">
    <name type="scientific">Acinetobacter phage VB_ApiP_XC38</name>
    <dbReference type="NCBI Taxonomy" id="2655002"/>
    <lineage>
        <taxon>Viruses</taxon>
        <taxon>Duplodnaviria</taxon>
        <taxon>Heunggongvirae</taxon>
        <taxon>Uroviricota</taxon>
        <taxon>Caudoviricetes</taxon>
        <taxon>Schitoviridae</taxon>
        <taxon>Exceevirus</taxon>
        <taxon>Exceevirus Xc38</taxon>
    </lineage>
</organism>